<sequence length="176" mass="19350">MTLNDEPKLVFHYAVADNGVIGKDNGMPWHVSSDLKRFKAMTMGKPIIMGRRTFQSIGRALPGRVNFVVTADQAFSADGVVLVPSVEDALSQSRAQALLDGVDEIAVIGGGTIYNALWDKADRLYVTHIHAEPQGDTHLPAIDEAIWHETSRQEAVQGENDSAAMSFVVYERQRRS</sequence>
<keyword evidence="4 8" id="KW-0554">One-carbon metabolism</keyword>
<keyword evidence="12" id="KW-0808">Transferase</keyword>
<gene>
    <name evidence="12" type="ORF">C0081_01245</name>
    <name evidence="11" type="ORF">C0081_19285</name>
</gene>
<dbReference type="GO" id="GO:0070401">
    <property type="term" value="F:NADP+ binding"/>
    <property type="evidence" value="ECO:0007669"/>
    <property type="project" value="UniProtKB-ARBA"/>
</dbReference>
<dbReference type="GO" id="GO:0005829">
    <property type="term" value="C:cytosol"/>
    <property type="evidence" value="ECO:0007669"/>
    <property type="project" value="TreeGrafter"/>
</dbReference>
<dbReference type="PROSITE" id="PS51330">
    <property type="entry name" value="DHFR_2"/>
    <property type="match status" value="1"/>
</dbReference>
<evidence type="ECO:0000256" key="8">
    <source>
        <dbReference type="PIRNR" id="PIRNR000194"/>
    </source>
</evidence>
<name>A0A2N5XWU0_9HYPH</name>
<dbReference type="GO" id="GO:0006730">
    <property type="term" value="P:one-carbon metabolic process"/>
    <property type="evidence" value="ECO:0007669"/>
    <property type="project" value="UniProtKB-KW"/>
</dbReference>
<dbReference type="CDD" id="cd00209">
    <property type="entry name" value="DHFR"/>
    <property type="match status" value="1"/>
</dbReference>
<dbReference type="OrthoDB" id="9804315at2"/>
<evidence type="ECO:0000256" key="3">
    <source>
        <dbReference type="ARBA" id="ARBA00012856"/>
    </source>
</evidence>
<dbReference type="GO" id="GO:0046655">
    <property type="term" value="P:folic acid metabolic process"/>
    <property type="evidence" value="ECO:0007669"/>
    <property type="project" value="TreeGrafter"/>
</dbReference>
<evidence type="ECO:0000256" key="1">
    <source>
        <dbReference type="ARBA" id="ARBA00004903"/>
    </source>
</evidence>
<keyword evidence="5 8" id="KW-0521">NADP</keyword>
<feature type="domain" description="DHFR" evidence="10">
    <location>
        <begin position="8"/>
        <end position="172"/>
    </location>
</feature>
<keyword evidence="12" id="KW-0418">Kinase</keyword>
<dbReference type="PROSITE" id="PS00075">
    <property type="entry name" value="DHFR_1"/>
    <property type="match status" value="1"/>
</dbReference>
<reference evidence="12 13" key="1">
    <citation type="submission" date="2018-01" db="EMBL/GenBank/DDBJ databases">
        <title>The draft genome sequence of Cohaesibacter sp. H1304.</title>
        <authorList>
            <person name="Wang N.-N."/>
            <person name="Du Z.-J."/>
        </authorList>
    </citation>
    <scope>NUCLEOTIDE SEQUENCE [LARGE SCALE GENOMIC DNA]</scope>
    <source>
        <strain evidence="12 13">H1304</strain>
    </source>
</reference>
<evidence type="ECO:0000256" key="5">
    <source>
        <dbReference type="ARBA" id="ARBA00022857"/>
    </source>
</evidence>
<dbReference type="EMBL" id="PKUQ01000050">
    <property type="protein sequence ID" value="PLW75488.1"/>
    <property type="molecule type" value="Genomic_DNA"/>
</dbReference>
<comment type="function">
    <text evidence="7 8">Key enzyme in folate metabolism. Catalyzes an essential reaction for de novo glycine and purine synthesis, and for DNA precursor synthesis.</text>
</comment>
<dbReference type="InterPro" id="IPR017925">
    <property type="entry name" value="DHFR_CS"/>
</dbReference>
<comment type="pathway">
    <text evidence="1 8">Cofactor biosynthesis; tetrahydrofolate biosynthesis; 5,6,7,8-tetrahydrofolate from 7,8-dihydrofolate: step 1/1.</text>
</comment>
<protein>
    <recommendedName>
        <fullName evidence="3 8">Dihydrofolate reductase</fullName>
        <ecNumber evidence="3 8">1.5.1.3</ecNumber>
    </recommendedName>
</protein>
<evidence type="ECO:0000259" key="10">
    <source>
        <dbReference type="PROSITE" id="PS51330"/>
    </source>
</evidence>
<dbReference type="EMBL" id="PKUQ01000001">
    <property type="protein sequence ID" value="PLW78895.1"/>
    <property type="molecule type" value="Genomic_DNA"/>
</dbReference>
<dbReference type="SUPFAM" id="SSF53597">
    <property type="entry name" value="Dihydrofolate reductase-like"/>
    <property type="match status" value="1"/>
</dbReference>
<dbReference type="AlphaFoldDB" id="A0A2N5XWU0"/>
<dbReference type="GO" id="GO:0046654">
    <property type="term" value="P:tetrahydrofolate biosynthetic process"/>
    <property type="evidence" value="ECO:0007669"/>
    <property type="project" value="UniProtKB-UniPathway"/>
</dbReference>
<dbReference type="RefSeq" id="WP_101531979.1">
    <property type="nucleotide sequence ID" value="NZ_JBFHIU010000091.1"/>
</dbReference>
<dbReference type="Gene3D" id="3.40.430.10">
    <property type="entry name" value="Dihydrofolate Reductase, subunit A"/>
    <property type="match status" value="1"/>
</dbReference>
<dbReference type="Proteomes" id="UP000234881">
    <property type="component" value="Unassembled WGS sequence"/>
</dbReference>
<dbReference type="PRINTS" id="PR00070">
    <property type="entry name" value="DHFR"/>
</dbReference>
<dbReference type="UniPathway" id="UPA00077">
    <property type="reaction ID" value="UER00158"/>
</dbReference>
<dbReference type="InterPro" id="IPR001796">
    <property type="entry name" value="DHFR_dom"/>
</dbReference>
<comment type="similarity">
    <text evidence="2 8 9">Belongs to the dihydrofolate reductase family.</text>
</comment>
<evidence type="ECO:0000256" key="4">
    <source>
        <dbReference type="ARBA" id="ARBA00022563"/>
    </source>
</evidence>
<dbReference type="PANTHER" id="PTHR48069:SF3">
    <property type="entry name" value="DIHYDROFOLATE REDUCTASE"/>
    <property type="match status" value="1"/>
</dbReference>
<comment type="catalytic activity">
    <reaction evidence="8">
        <text>(6S)-5,6,7,8-tetrahydrofolate + NADP(+) = 7,8-dihydrofolate + NADPH + H(+)</text>
        <dbReference type="Rhea" id="RHEA:15009"/>
        <dbReference type="ChEBI" id="CHEBI:15378"/>
        <dbReference type="ChEBI" id="CHEBI:57451"/>
        <dbReference type="ChEBI" id="CHEBI:57453"/>
        <dbReference type="ChEBI" id="CHEBI:57783"/>
        <dbReference type="ChEBI" id="CHEBI:58349"/>
        <dbReference type="EC" id="1.5.1.3"/>
    </reaction>
</comment>
<dbReference type="FunFam" id="3.40.430.10:FF:000001">
    <property type="entry name" value="Dihydrofolate reductase"/>
    <property type="match status" value="1"/>
</dbReference>
<evidence type="ECO:0000313" key="11">
    <source>
        <dbReference type="EMBL" id="PLW75488.1"/>
    </source>
</evidence>
<evidence type="ECO:0000256" key="9">
    <source>
        <dbReference type="RuleBase" id="RU004474"/>
    </source>
</evidence>
<dbReference type="PIRSF" id="PIRSF000194">
    <property type="entry name" value="DHFR"/>
    <property type="match status" value="1"/>
</dbReference>
<accession>A0A2N5XWU0</accession>
<keyword evidence="6 8" id="KW-0560">Oxidoreductase</keyword>
<keyword evidence="13" id="KW-1185">Reference proteome</keyword>
<evidence type="ECO:0000256" key="7">
    <source>
        <dbReference type="ARBA" id="ARBA00025067"/>
    </source>
</evidence>
<evidence type="ECO:0000256" key="6">
    <source>
        <dbReference type="ARBA" id="ARBA00023002"/>
    </source>
</evidence>
<evidence type="ECO:0000313" key="12">
    <source>
        <dbReference type="EMBL" id="PLW78895.1"/>
    </source>
</evidence>
<evidence type="ECO:0000313" key="13">
    <source>
        <dbReference type="Proteomes" id="UP000234881"/>
    </source>
</evidence>
<proteinExistence type="inferred from homology"/>
<dbReference type="GO" id="GO:0004146">
    <property type="term" value="F:dihydrofolate reductase activity"/>
    <property type="evidence" value="ECO:0007669"/>
    <property type="project" value="UniProtKB-EC"/>
</dbReference>
<evidence type="ECO:0000256" key="2">
    <source>
        <dbReference type="ARBA" id="ARBA00009539"/>
    </source>
</evidence>
<comment type="caution">
    <text evidence="12">The sequence shown here is derived from an EMBL/GenBank/DDBJ whole genome shotgun (WGS) entry which is preliminary data.</text>
</comment>
<dbReference type="GO" id="GO:0046452">
    <property type="term" value="P:dihydrofolate metabolic process"/>
    <property type="evidence" value="ECO:0007669"/>
    <property type="project" value="TreeGrafter"/>
</dbReference>
<dbReference type="InterPro" id="IPR024072">
    <property type="entry name" value="DHFR-like_dom_sf"/>
</dbReference>
<organism evidence="12 13">
    <name type="scientific">Cohaesibacter celericrescens</name>
    <dbReference type="NCBI Taxonomy" id="2067669"/>
    <lineage>
        <taxon>Bacteria</taxon>
        <taxon>Pseudomonadati</taxon>
        <taxon>Pseudomonadota</taxon>
        <taxon>Alphaproteobacteria</taxon>
        <taxon>Hyphomicrobiales</taxon>
        <taxon>Cohaesibacteraceae</taxon>
    </lineage>
</organism>
<dbReference type="GO" id="GO:0016301">
    <property type="term" value="F:kinase activity"/>
    <property type="evidence" value="ECO:0007669"/>
    <property type="project" value="UniProtKB-KW"/>
</dbReference>
<dbReference type="PANTHER" id="PTHR48069">
    <property type="entry name" value="DIHYDROFOLATE REDUCTASE"/>
    <property type="match status" value="1"/>
</dbReference>
<dbReference type="EC" id="1.5.1.3" evidence="3 8"/>
<dbReference type="InterPro" id="IPR012259">
    <property type="entry name" value="DHFR"/>
</dbReference>
<dbReference type="Pfam" id="PF00186">
    <property type="entry name" value="DHFR_1"/>
    <property type="match status" value="1"/>
</dbReference>